<keyword evidence="2" id="KW-1185">Reference proteome</keyword>
<comment type="caution">
    <text evidence="1">The sequence shown here is derived from an EMBL/GenBank/DDBJ whole genome shotgun (WGS) entry which is preliminary data.</text>
</comment>
<protein>
    <submittedName>
        <fullName evidence="1">Uncharacterized protein</fullName>
    </submittedName>
</protein>
<reference evidence="1 2" key="1">
    <citation type="submission" date="2018-05" db="EMBL/GenBank/DDBJ databases">
        <title>Genomic Encyclopedia of Type Strains, Phase IV (KMG-IV): sequencing the most valuable type-strain genomes for metagenomic binning, comparative biology and taxonomic classification.</title>
        <authorList>
            <person name="Goeker M."/>
        </authorList>
    </citation>
    <scope>NUCLEOTIDE SEQUENCE [LARGE SCALE GENOMIC DNA]</scope>
    <source>
        <strain evidence="1 2">DSM 6462</strain>
    </source>
</reference>
<evidence type="ECO:0000313" key="1">
    <source>
        <dbReference type="EMBL" id="PXW54064.1"/>
    </source>
</evidence>
<dbReference type="Proteomes" id="UP000248021">
    <property type="component" value="Unassembled WGS sequence"/>
</dbReference>
<organism evidence="1 2">
    <name type="scientific">Chelatococcus asaccharovorans</name>
    <dbReference type="NCBI Taxonomy" id="28210"/>
    <lineage>
        <taxon>Bacteria</taxon>
        <taxon>Pseudomonadati</taxon>
        <taxon>Pseudomonadota</taxon>
        <taxon>Alphaproteobacteria</taxon>
        <taxon>Hyphomicrobiales</taxon>
        <taxon>Chelatococcaceae</taxon>
        <taxon>Chelatococcus</taxon>
    </lineage>
</organism>
<dbReference type="EMBL" id="QJJK01000012">
    <property type="protein sequence ID" value="PXW54064.1"/>
    <property type="molecule type" value="Genomic_DNA"/>
</dbReference>
<dbReference type="AlphaFoldDB" id="A0A2V3TXZ2"/>
<sequence length="30" mass="3441">MLQWKAGFPNLHKLSAKYVNPYFGLDAPPH</sequence>
<accession>A0A2V3TXZ2</accession>
<proteinExistence type="predicted"/>
<name>A0A2V3TXZ2_9HYPH</name>
<gene>
    <name evidence="1" type="ORF">C7450_11293</name>
</gene>
<evidence type="ECO:0000313" key="2">
    <source>
        <dbReference type="Proteomes" id="UP000248021"/>
    </source>
</evidence>